<evidence type="ECO:0000256" key="1">
    <source>
        <dbReference type="ARBA" id="ARBA00022737"/>
    </source>
</evidence>
<sequence length="253" mass="28468">MNSGMTQIWRTTNSLSSNRVGDLIGLGLRVGRAASSSRKNGKINNTLVVVKMKDRSNNRKPLQKGRNLSIEAIQTVQALKRVKANSSGPLELEPALETSFRRLLKLDMLAVLRELIRQNQCYLALKVFEEIQKEHWYKPQISLYAELISLLGSNGLLEEVEIIFIKLKKEHYLEPDIKGFNALLENLANFNLTGLAVECFHLMKSTGCDLDKLSYKILINGLESNGEVSLSAILQLEAEKYFGQSLNFQGKED</sequence>
<dbReference type="Gene3D" id="1.25.40.10">
    <property type="entry name" value="Tetratricopeptide repeat domain"/>
    <property type="match status" value="1"/>
</dbReference>
<evidence type="ECO:0000313" key="3">
    <source>
        <dbReference type="Proteomes" id="UP001630127"/>
    </source>
</evidence>
<keyword evidence="1" id="KW-0677">Repeat</keyword>
<dbReference type="InterPro" id="IPR011990">
    <property type="entry name" value="TPR-like_helical_dom_sf"/>
</dbReference>
<name>A0ABD2Z756_9GENT</name>
<organism evidence="2 3">
    <name type="scientific">Cinchona calisaya</name>
    <dbReference type="NCBI Taxonomy" id="153742"/>
    <lineage>
        <taxon>Eukaryota</taxon>
        <taxon>Viridiplantae</taxon>
        <taxon>Streptophyta</taxon>
        <taxon>Embryophyta</taxon>
        <taxon>Tracheophyta</taxon>
        <taxon>Spermatophyta</taxon>
        <taxon>Magnoliopsida</taxon>
        <taxon>eudicotyledons</taxon>
        <taxon>Gunneridae</taxon>
        <taxon>Pentapetalae</taxon>
        <taxon>asterids</taxon>
        <taxon>lamiids</taxon>
        <taxon>Gentianales</taxon>
        <taxon>Rubiaceae</taxon>
        <taxon>Cinchonoideae</taxon>
        <taxon>Cinchoneae</taxon>
        <taxon>Cinchona</taxon>
    </lineage>
</organism>
<reference evidence="2 3" key="1">
    <citation type="submission" date="2024-11" db="EMBL/GenBank/DDBJ databases">
        <title>A near-complete genome assembly of Cinchona calisaya.</title>
        <authorList>
            <person name="Lian D.C."/>
            <person name="Zhao X.W."/>
            <person name="Wei L."/>
        </authorList>
    </citation>
    <scope>NUCLEOTIDE SEQUENCE [LARGE SCALE GENOMIC DNA]</scope>
    <source>
        <tissue evidence="2">Nenye</tissue>
    </source>
</reference>
<gene>
    <name evidence="2" type="ORF">ACH5RR_021826</name>
</gene>
<accession>A0ABD2Z756</accession>
<dbReference type="Pfam" id="PF01535">
    <property type="entry name" value="PPR"/>
    <property type="match status" value="1"/>
</dbReference>
<dbReference type="PANTHER" id="PTHR47594">
    <property type="entry name" value="PPR CONTAINING PLANT-LIKE PROTEIN"/>
    <property type="match status" value="1"/>
</dbReference>
<comment type="caution">
    <text evidence="2">The sequence shown here is derived from an EMBL/GenBank/DDBJ whole genome shotgun (WGS) entry which is preliminary data.</text>
</comment>
<dbReference type="EMBL" id="JBJUIK010000010">
    <property type="protein sequence ID" value="KAL3514924.1"/>
    <property type="molecule type" value="Genomic_DNA"/>
</dbReference>
<dbReference type="InterPro" id="IPR044190">
    <property type="entry name" value="THA8-like"/>
</dbReference>
<keyword evidence="3" id="KW-1185">Reference proteome</keyword>
<dbReference type="InterPro" id="IPR002885">
    <property type="entry name" value="PPR_rpt"/>
</dbReference>
<dbReference type="Pfam" id="PF13041">
    <property type="entry name" value="PPR_2"/>
    <property type="match status" value="1"/>
</dbReference>
<proteinExistence type="predicted"/>
<dbReference type="PANTHER" id="PTHR47594:SF4">
    <property type="entry name" value="OS04G0475500 PROTEIN"/>
    <property type="match status" value="1"/>
</dbReference>
<evidence type="ECO:0000313" key="2">
    <source>
        <dbReference type="EMBL" id="KAL3514924.1"/>
    </source>
</evidence>
<dbReference type="AlphaFoldDB" id="A0ABD2Z756"/>
<protein>
    <submittedName>
        <fullName evidence="2">Uncharacterized protein</fullName>
    </submittedName>
</protein>
<dbReference type="Proteomes" id="UP001630127">
    <property type="component" value="Unassembled WGS sequence"/>
</dbReference>